<keyword evidence="2" id="KW-1185">Reference proteome</keyword>
<accession>A0AAU9MLI6</accession>
<evidence type="ECO:0000313" key="2">
    <source>
        <dbReference type="Proteomes" id="UP001157418"/>
    </source>
</evidence>
<dbReference type="EMBL" id="CAKMRJ010002223">
    <property type="protein sequence ID" value="CAH1427795.1"/>
    <property type="molecule type" value="Genomic_DNA"/>
</dbReference>
<gene>
    <name evidence="1" type="ORF">LVIROSA_LOCUS14773</name>
</gene>
<reference evidence="1 2" key="1">
    <citation type="submission" date="2022-01" db="EMBL/GenBank/DDBJ databases">
        <authorList>
            <person name="Xiong W."/>
            <person name="Schranz E."/>
        </authorList>
    </citation>
    <scope>NUCLEOTIDE SEQUENCE [LARGE SCALE GENOMIC DNA]</scope>
</reference>
<dbReference type="AlphaFoldDB" id="A0AAU9MLI6"/>
<dbReference type="PANTHER" id="PTHR35503">
    <property type="entry name" value="OSJNBA0006M15.15 PROTEIN"/>
    <property type="match status" value="1"/>
</dbReference>
<organism evidence="1 2">
    <name type="scientific">Lactuca virosa</name>
    <dbReference type="NCBI Taxonomy" id="75947"/>
    <lineage>
        <taxon>Eukaryota</taxon>
        <taxon>Viridiplantae</taxon>
        <taxon>Streptophyta</taxon>
        <taxon>Embryophyta</taxon>
        <taxon>Tracheophyta</taxon>
        <taxon>Spermatophyta</taxon>
        <taxon>Magnoliopsida</taxon>
        <taxon>eudicotyledons</taxon>
        <taxon>Gunneridae</taxon>
        <taxon>Pentapetalae</taxon>
        <taxon>asterids</taxon>
        <taxon>campanulids</taxon>
        <taxon>Asterales</taxon>
        <taxon>Asteraceae</taxon>
        <taxon>Cichorioideae</taxon>
        <taxon>Cichorieae</taxon>
        <taxon>Lactucinae</taxon>
        <taxon>Lactuca</taxon>
    </lineage>
</organism>
<protein>
    <recommendedName>
        <fullName evidence="3">C2 NT-type domain-containing protein</fullName>
    </recommendedName>
</protein>
<proteinExistence type="predicted"/>
<dbReference type="Proteomes" id="UP001157418">
    <property type="component" value="Unassembled WGS sequence"/>
</dbReference>
<evidence type="ECO:0000313" key="1">
    <source>
        <dbReference type="EMBL" id="CAH1427795.1"/>
    </source>
</evidence>
<dbReference type="PANTHER" id="PTHR35503:SF2">
    <property type="entry name" value="OS04G0455700 PROTEIN"/>
    <property type="match status" value="1"/>
</dbReference>
<name>A0AAU9MLI6_9ASTR</name>
<evidence type="ECO:0008006" key="3">
    <source>
        <dbReference type="Google" id="ProtNLM"/>
    </source>
</evidence>
<sequence>MDTLKALHFELKIMNAKNDQVTNSNGYFFVRCYLSAGNNKRVRLDSQEVSPNKEFSMSESFSLDCIGTKQSMDMIIHGTIVLELRLRSFTAAMFRGSQLVGRTELSWRDVFESPSMQMESWVIMKSKKKDVKAPSVLIAMKIETPFSCGVDLIERKRKNKWDERCGCSHADCSQNTCLDGELFAIGGALDAF</sequence>
<comment type="caution">
    <text evidence="1">The sequence shown here is derived from an EMBL/GenBank/DDBJ whole genome shotgun (WGS) entry which is preliminary data.</text>
</comment>